<dbReference type="EMBL" id="CAJPVJ010032810">
    <property type="protein sequence ID" value="CAG2180630.1"/>
    <property type="molecule type" value="Genomic_DNA"/>
</dbReference>
<dbReference type="OrthoDB" id="5835829at2759"/>
<organism evidence="1">
    <name type="scientific">Oppiella nova</name>
    <dbReference type="NCBI Taxonomy" id="334625"/>
    <lineage>
        <taxon>Eukaryota</taxon>
        <taxon>Metazoa</taxon>
        <taxon>Ecdysozoa</taxon>
        <taxon>Arthropoda</taxon>
        <taxon>Chelicerata</taxon>
        <taxon>Arachnida</taxon>
        <taxon>Acari</taxon>
        <taxon>Acariformes</taxon>
        <taxon>Sarcoptiformes</taxon>
        <taxon>Oribatida</taxon>
        <taxon>Brachypylina</taxon>
        <taxon>Oppioidea</taxon>
        <taxon>Oppiidae</taxon>
        <taxon>Oppiella</taxon>
    </lineage>
</organism>
<proteinExistence type="predicted"/>
<evidence type="ECO:0000313" key="2">
    <source>
        <dbReference type="Proteomes" id="UP000728032"/>
    </source>
</evidence>
<keyword evidence="2" id="KW-1185">Reference proteome</keyword>
<reference evidence="1" key="1">
    <citation type="submission" date="2020-11" db="EMBL/GenBank/DDBJ databases">
        <authorList>
            <person name="Tran Van P."/>
        </authorList>
    </citation>
    <scope>NUCLEOTIDE SEQUENCE</scope>
</reference>
<dbReference type="EMBL" id="OC947635">
    <property type="protein sequence ID" value="CAD7663493.1"/>
    <property type="molecule type" value="Genomic_DNA"/>
</dbReference>
<accession>A0A7R9MP40</accession>
<gene>
    <name evidence="1" type="ORF">ONB1V03_LOCUS20051</name>
</gene>
<dbReference type="Proteomes" id="UP000728032">
    <property type="component" value="Unassembled WGS sequence"/>
</dbReference>
<sequence>MKIMSSIPFFETIIDKMRANEPKLKAIIAKYNPDLYIIDDFAGSPTLIHSKKPWVFLFSGNPLFVLKDDRTPPSCSGYPSNGDPSEWEEFKELGKDLFTKQSIKYNEWMREEGFPITTNNKAIIDSPYLNIYGYPEELICLQNKA</sequence>
<dbReference type="AlphaFoldDB" id="A0A7R9MP40"/>
<protein>
    <submittedName>
        <fullName evidence="1">Uncharacterized protein</fullName>
    </submittedName>
</protein>
<name>A0A7R9MP40_9ACAR</name>
<evidence type="ECO:0000313" key="1">
    <source>
        <dbReference type="EMBL" id="CAD7663493.1"/>
    </source>
</evidence>